<name>A0A5P8AVA3_9SPIR</name>
<keyword evidence="4" id="KW-0472">Membrane</keyword>
<feature type="region of interest" description="Disordered" evidence="9">
    <location>
        <begin position="1"/>
        <end position="23"/>
    </location>
</feature>
<evidence type="ECO:0000256" key="2">
    <source>
        <dbReference type="ARBA" id="ARBA00008380"/>
    </source>
</evidence>
<geneLocation type="plasmid" evidence="11">
    <name>unnamed</name>
</geneLocation>
<gene>
    <name evidence="10" type="ORF">F9Y90_05525</name>
    <name evidence="11" type="ORF">F9Y91_05995</name>
</gene>
<keyword evidence="3" id="KW-0732">Signal</keyword>
<proteinExistence type="inferred from homology"/>
<dbReference type="EMBL" id="CP044825">
    <property type="protein sequence ID" value="QFP48757.1"/>
    <property type="molecule type" value="Genomic_DNA"/>
</dbReference>
<feature type="compositionally biased region" description="Polar residues" evidence="9">
    <location>
        <begin position="1"/>
        <end position="17"/>
    </location>
</feature>
<reference evidence="11" key="1">
    <citation type="submission" date="2019-10" db="EMBL/GenBank/DDBJ databases">
        <title>Whole genome sequencing of Borrelia miyamotoi strains isolated in Europe.</title>
        <authorList>
            <person name="Sprong H."/>
            <person name="Azagi T."/>
            <person name="Kuleshov K.V."/>
            <person name="Platonov A.E."/>
            <person name="Hoornstra D."/>
            <person name="Hovius J.W."/>
        </authorList>
    </citation>
    <scope>NUCLEOTIDE SEQUENCE</scope>
    <source>
        <strain evidence="11">NL-IR-1</strain>
        <strain evidence="10">NL-IR-2</strain>
        <plasmid evidence="11">unnamed</plasmid>
    </source>
</reference>
<protein>
    <submittedName>
        <fullName evidence="11">Mlp family lipoprotein</fullName>
    </submittedName>
</protein>
<dbReference type="AlphaFoldDB" id="A0A5P8AVA3"/>
<dbReference type="Pfam" id="PF03304">
    <property type="entry name" value="Mlp"/>
    <property type="match status" value="1"/>
</dbReference>
<evidence type="ECO:0000256" key="1">
    <source>
        <dbReference type="ARBA" id="ARBA00004459"/>
    </source>
</evidence>
<keyword evidence="7 11" id="KW-0449">Lipoprotein</keyword>
<comment type="function">
    <text evidence="8">An outer membrane protein that may participate in pathogenesis. Some human Lyme disease patients have antibodies against this protein. The Mlp proteins probably undergo intragenic recombination, generating new alleles.</text>
</comment>
<keyword evidence="6" id="KW-0998">Cell outer membrane</keyword>
<organism evidence="11">
    <name type="scientific">Borrelia miyamotoi</name>
    <dbReference type="NCBI Taxonomy" id="47466"/>
    <lineage>
        <taxon>Bacteria</taxon>
        <taxon>Pseudomonadati</taxon>
        <taxon>Spirochaetota</taxon>
        <taxon>Spirochaetia</taxon>
        <taxon>Spirochaetales</taxon>
        <taxon>Borreliaceae</taxon>
        <taxon>Borrelia</taxon>
    </lineage>
</organism>
<dbReference type="GO" id="GO:0009279">
    <property type="term" value="C:cell outer membrane"/>
    <property type="evidence" value="ECO:0007669"/>
    <property type="project" value="UniProtKB-SubCell"/>
</dbReference>
<comment type="similarity">
    <text evidence="2">Belongs to the Multicopy lipoprotein (Mlp) family.</text>
</comment>
<sequence length="118" mass="13326">MTKNSQTKINTPTNQKAKTPEETLKEKLNATEKANLDFFKEGLNDENKFNQFVLLNEVKIKAALEHIRTELENCNDEQKNTFKEGINGYFSQSSQIDDNALDGFKTGLNSLCNMFTGG</sequence>
<evidence type="ECO:0000256" key="7">
    <source>
        <dbReference type="ARBA" id="ARBA00023288"/>
    </source>
</evidence>
<evidence type="ECO:0000256" key="9">
    <source>
        <dbReference type="SAM" id="MobiDB-lite"/>
    </source>
</evidence>
<keyword evidence="5" id="KW-0564">Palmitate</keyword>
<comment type="subcellular location">
    <subcellularLocation>
        <location evidence="1">Cell outer membrane</location>
        <topology evidence="1">Lipid-anchor</topology>
    </subcellularLocation>
</comment>
<evidence type="ECO:0000256" key="4">
    <source>
        <dbReference type="ARBA" id="ARBA00023136"/>
    </source>
</evidence>
<accession>A0A5P8AVA3</accession>
<evidence type="ECO:0000256" key="8">
    <source>
        <dbReference type="ARBA" id="ARBA00046007"/>
    </source>
</evidence>
<evidence type="ECO:0000256" key="3">
    <source>
        <dbReference type="ARBA" id="ARBA00022729"/>
    </source>
</evidence>
<evidence type="ECO:0000313" key="10">
    <source>
        <dbReference type="EMBL" id="QFP42555.1"/>
    </source>
</evidence>
<evidence type="ECO:0000256" key="5">
    <source>
        <dbReference type="ARBA" id="ARBA00023139"/>
    </source>
</evidence>
<keyword evidence="11" id="KW-0614">Plasmid</keyword>
<evidence type="ECO:0000256" key="6">
    <source>
        <dbReference type="ARBA" id="ARBA00023237"/>
    </source>
</evidence>
<dbReference type="InterPro" id="IPR004983">
    <property type="entry name" value="Mlp"/>
</dbReference>
<dbReference type="EMBL" id="CP044646">
    <property type="protein sequence ID" value="QFP42555.1"/>
    <property type="molecule type" value="Genomic_DNA"/>
</dbReference>
<evidence type="ECO:0000313" key="11">
    <source>
        <dbReference type="EMBL" id="QFP48757.1"/>
    </source>
</evidence>